<proteinExistence type="predicted"/>
<organism evidence="5 6">
    <name type="scientific">Rhodoplanes tepidamans</name>
    <name type="common">Rhodoplanes cryptolactis</name>
    <dbReference type="NCBI Taxonomy" id="200616"/>
    <lineage>
        <taxon>Bacteria</taxon>
        <taxon>Pseudomonadati</taxon>
        <taxon>Pseudomonadota</taxon>
        <taxon>Alphaproteobacteria</taxon>
        <taxon>Hyphomicrobiales</taxon>
        <taxon>Nitrobacteraceae</taxon>
        <taxon>Rhodoplanes</taxon>
    </lineage>
</organism>
<dbReference type="InterPro" id="IPR008927">
    <property type="entry name" value="6-PGluconate_DH-like_C_sf"/>
</dbReference>
<dbReference type="Gene3D" id="1.10.1040.10">
    <property type="entry name" value="N-(1-d-carboxylethyl)-l-norvaline Dehydrogenase, domain 2"/>
    <property type="match status" value="1"/>
</dbReference>
<dbReference type="EMBL" id="JAQQLI010000005">
    <property type="protein sequence ID" value="MDC7785025.1"/>
    <property type="molecule type" value="Genomic_DNA"/>
</dbReference>
<dbReference type="InterPro" id="IPR013328">
    <property type="entry name" value="6PGD_dom2"/>
</dbReference>
<dbReference type="InterPro" id="IPR036291">
    <property type="entry name" value="NAD(P)-bd_dom_sf"/>
</dbReference>
<gene>
    <name evidence="5" type="ORF">PQJ73_04960</name>
</gene>
<dbReference type="PIRSF" id="PIRSF000105">
    <property type="entry name" value="HCDH"/>
    <property type="match status" value="1"/>
</dbReference>
<dbReference type="SUPFAM" id="SSF51735">
    <property type="entry name" value="NAD(P)-binding Rossmann-fold domains"/>
    <property type="match status" value="1"/>
</dbReference>
<feature type="domain" description="3-hydroxyacyl-CoA dehydrogenase NAD binding" evidence="4">
    <location>
        <begin position="13"/>
        <end position="184"/>
    </location>
</feature>
<dbReference type="PANTHER" id="PTHR48075:SF5">
    <property type="entry name" value="3-HYDROXYBUTYRYL-COA DEHYDROGENASE"/>
    <property type="match status" value="1"/>
</dbReference>
<sequence length="325" mass="33916">MSTAATRPGDRAVGVVGAGRMGVGIAQIFAAGGFRVHLIDPVAAALAAAPERLAGITARRGQPAAVADRVSFHAALPDAIAGCVLVIEAAPEKVELKQSIFRELDARCGPDVILATNTSVIPVSRVAAEVGRPGRALGMHFWNPPYAVRLVEVVQAERTDPAVIAPAMALLAEVGQKPVHVRKDVPGFIGNRLQHALKREAIALVENGVCDAETVDFVVRNSFGARLGLMGPLEQSDMLGLGLTLAIHSVLLSDLDCSRAPQRLLVDKVAAGETGAAVGRGFRSWTPEQRAELENRLDAALLAAARGPDETKGEEPVGVDTKAAG</sequence>
<feature type="domain" description="3-hydroxyacyl-CoA dehydrogenase C-terminal" evidence="3">
    <location>
        <begin position="187"/>
        <end position="284"/>
    </location>
</feature>
<reference evidence="5" key="2">
    <citation type="submission" date="2023-02" db="EMBL/GenBank/DDBJ databases">
        <authorList>
            <person name="Rayyan A."/>
            <person name="Meyer T."/>
            <person name="Kyndt J.A."/>
        </authorList>
    </citation>
    <scope>NUCLEOTIDE SEQUENCE</scope>
    <source>
        <strain evidence="5">DSM 9987</strain>
    </source>
</reference>
<keyword evidence="6" id="KW-1185">Reference proteome</keyword>
<evidence type="ECO:0000256" key="1">
    <source>
        <dbReference type="ARBA" id="ARBA00023002"/>
    </source>
</evidence>
<dbReference type="InterPro" id="IPR006108">
    <property type="entry name" value="3HC_DH_C"/>
</dbReference>
<dbReference type="Gene3D" id="3.40.50.720">
    <property type="entry name" value="NAD(P)-binding Rossmann-like Domain"/>
    <property type="match status" value="1"/>
</dbReference>
<dbReference type="Proteomes" id="UP001165652">
    <property type="component" value="Unassembled WGS sequence"/>
</dbReference>
<evidence type="ECO:0000313" key="6">
    <source>
        <dbReference type="Proteomes" id="UP001165652"/>
    </source>
</evidence>
<dbReference type="Pfam" id="PF00725">
    <property type="entry name" value="3HCDH"/>
    <property type="match status" value="1"/>
</dbReference>
<dbReference type="InterPro" id="IPR022694">
    <property type="entry name" value="3-OHacyl-CoA_DH"/>
</dbReference>
<dbReference type="RefSeq" id="WP_272775876.1">
    <property type="nucleotide sequence ID" value="NZ_JAQQLI010000005.1"/>
</dbReference>
<protein>
    <submittedName>
        <fullName evidence="5">3-hydroxyacyl-CoA dehydrogenase NAD-binding domain-containing protein</fullName>
    </submittedName>
</protein>
<dbReference type="SUPFAM" id="SSF48179">
    <property type="entry name" value="6-phosphogluconate dehydrogenase C-terminal domain-like"/>
    <property type="match status" value="1"/>
</dbReference>
<feature type="region of interest" description="Disordered" evidence="2">
    <location>
        <begin position="304"/>
        <end position="325"/>
    </location>
</feature>
<evidence type="ECO:0000259" key="3">
    <source>
        <dbReference type="Pfam" id="PF00725"/>
    </source>
</evidence>
<evidence type="ECO:0000313" key="5">
    <source>
        <dbReference type="EMBL" id="MDC7785025.1"/>
    </source>
</evidence>
<dbReference type="Pfam" id="PF02737">
    <property type="entry name" value="3HCDH_N"/>
    <property type="match status" value="1"/>
</dbReference>
<evidence type="ECO:0000259" key="4">
    <source>
        <dbReference type="Pfam" id="PF02737"/>
    </source>
</evidence>
<evidence type="ECO:0000256" key="2">
    <source>
        <dbReference type="SAM" id="MobiDB-lite"/>
    </source>
</evidence>
<name>A0ABT5J5T9_RHOTP</name>
<dbReference type="PANTHER" id="PTHR48075">
    <property type="entry name" value="3-HYDROXYACYL-COA DEHYDROGENASE FAMILY PROTEIN"/>
    <property type="match status" value="1"/>
</dbReference>
<comment type="caution">
    <text evidence="5">The sequence shown here is derived from an EMBL/GenBank/DDBJ whole genome shotgun (WGS) entry which is preliminary data.</text>
</comment>
<accession>A0ABT5J5T9</accession>
<reference evidence="5" key="1">
    <citation type="journal article" date="2023" name="Microbiol Resour">
        <title>Genome Sequences of Rhodoplanes serenus and Two Thermotolerant Strains, Rhodoplanes tepidamans and 'Rhodoplanes cryptolactis,' Further Refine the Genus.</title>
        <authorList>
            <person name="Rayyan A.A."/>
            <person name="Kyndt J.A."/>
        </authorList>
    </citation>
    <scope>NUCLEOTIDE SEQUENCE</scope>
    <source>
        <strain evidence="5">DSM 9987</strain>
    </source>
</reference>
<dbReference type="InterPro" id="IPR006176">
    <property type="entry name" value="3-OHacyl-CoA_DH_NAD-bd"/>
</dbReference>
<keyword evidence="1" id="KW-0560">Oxidoreductase</keyword>